<keyword evidence="3" id="KW-1185">Reference proteome</keyword>
<evidence type="ECO:0000313" key="2">
    <source>
        <dbReference type="EMBL" id="KAJ1733486.1"/>
    </source>
</evidence>
<protein>
    <submittedName>
        <fullName evidence="2">Uncharacterized protein</fullName>
    </submittedName>
</protein>
<dbReference type="OrthoDB" id="5558748at2759"/>
<evidence type="ECO:0000256" key="1">
    <source>
        <dbReference type="SAM" id="MobiDB-lite"/>
    </source>
</evidence>
<feature type="compositionally biased region" description="Acidic residues" evidence="1">
    <location>
        <begin position="23"/>
        <end position="38"/>
    </location>
</feature>
<feature type="compositionally biased region" description="Basic residues" evidence="1">
    <location>
        <begin position="178"/>
        <end position="194"/>
    </location>
</feature>
<comment type="caution">
    <text evidence="2">The sequence shown here is derived from an EMBL/GenBank/DDBJ whole genome shotgun (WGS) entry which is preliminary data.</text>
</comment>
<sequence>DDRTTDPFSTGDPLKPGVREPGDEGELDCDFTDDDVDPADDIYVNSEYPILKYRMESFSTLNDQDTDEQVKVKDKGDKWFVNWTLRKSTSSPESIEQQYRRLRLRQATYFERAAPDTPDEDLSPMVKILRRISRRNMWRNEPPKGKVVVNHSRLPAHSPTHSRPPAHSAAHGRLPAHSTKKRRPAGKHPGKPAGKHTGEPADKEASASGKDGRDDNKSKNGGRQAPMVSIADPHPPASYKNR</sequence>
<feature type="region of interest" description="Disordered" evidence="1">
    <location>
        <begin position="1"/>
        <end position="38"/>
    </location>
</feature>
<name>A0A9W7YE51_9FUNG</name>
<organism evidence="2 3">
    <name type="scientific">Coemansia biformis</name>
    <dbReference type="NCBI Taxonomy" id="1286918"/>
    <lineage>
        <taxon>Eukaryota</taxon>
        <taxon>Fungi</taxon>
        <taxon>Fungi incertae sedis</taxon>
        <taxon>Zoopagomycota</taxon>
        <taxon>Kickxellomycotina</taxon>
        <taxon>Kickxellomycetes</taxon>
        <taxon>Kickxellales</taxon>
        <taxon>Kickxellaceae</taxon>
        <taxon>Coemansia</taxon>
    </lineage>
</organism>
<feature type="compositionally biased region" description="Basic and acidic residues" evidence="1">
    <location>
        <begin position="196"/>
        <end position="218"/>
    </location>
</feature>
<feature type="region of interest" description="Disordered" evidence="1">
    <location>
        <begin position="137"/>
        <end position="242"/>
    </location>
</feature>
<gene>
    <name evidence="2" type="ORF">LPJ61_001528</name>
</gene>
<feature type="non-terminal residue" evidence="2">
    <location>
        <position position="1"/>
    </location>
</feature>
<accession>A0A9W7YE51</accession>
<reference evidence="2" key="1">
    <citation type="submission" date="2022-07" db="EMBL/GenBank/DDBJ databases">
        <title>Phylogenomic reconstructions and comparative analyses of Kickxellomycotina fungi.</title>
        <authorList>
            <person name="Reynolds N.K."/>
            <person name="Stajich J.E."/>
            <person name="Barry K."/>
            <person name="Grigoriev I.V."/>
            <person name="Crous P."/>
            <person name="Smith M.E."/>
        </authorList>
    </citation>
    <scope>NUCLEOTIDE SEQUENCE</scope>
    <source>
        <strain evidence="2">BCRC 34381</strain>
    </source>
</reference>
<dbReference type="EMBL" id="JANBOI010000136">
    <property type="protein sequence ID" value="KAJ1733486.1"/>
    <property type="molecule type" value="Genomic_DNA"/>
</dbReference>
<dbReference type="Proteomes" id="UP001143981">
    <property type="component" value="Unassembled WGS sequence"/>
</dbReference>
<evidence type="ECO:0000313" key="3">
    <source>
        <dbReference type="Proteomes" id="UP001143981"/>
    </source>
</evidence>
<dbReference type="AlphaFoldDB" id="A0A9W7YE51"/>
<proteinExistence type="predicted"/>